<reference evidence="1" key="3">
    <citation type="journal article" date="2017" name="Nature">
        <title>Genome sequence of the progenitor of the wheat D genome Aegilops tauschii.</title>
        <authorList>
            <person name="Luo M.C."/>
            <person name="Gu Y.Q."/>
            <person name="Puiu D."/>
            <person name="Wang H."/>
            <person name="Twardziok S.O."/>
            <person name="Deal K.R."/>
            <person name="Huo N."/>
            <person name="Zhu T."/>
            <person name="Wang L."/>
            <person name="Wang Y."/>
            <person name="McGuire P.E."/>
            <person name="Liu S."/>
            <person name="Long H."/>
            <person name="Ramasamy R.K."/>
            <person name="Rodriguez J.C."/>
            <person name="Van S.L."/>
            <person name="Yuan L."/>
            <person name="Wang Z."/>
            <person name="Xia Z."/>
            <person name="Xiao L."/>
            <person name="Anderson O.D."/>
            <person name="Ouyang S."/>
            <person name="Liang Y."/>
            <person name="Zimin A.V."/>
            <person name="Pertea G."/>
            <person name="Qi P."/>
            <person name="Bennetzen J.L."/>
            <person name="Dai X."/>
            <person name="Dawson M.W."/>
            <person name="Muller H.G."/>
            <person name="Kugler K."/>
            <person name="Rivarola-Duarte L."/>
            <person name="Spannagl M."/>
            <person name="Mayer K.F.X."/>
            <person name="Lu F.H."/>
            <person name="Bevan M.W."/>
            <person name="Leroy P."/>
            <person name="Li P."/>
            <person name="You F.M."/>
            <person name="Sun Q."/>
            <person name="Liu Z."/>
            <person name="Lyons E."/>
            <person name="Wicker T."/>
            <person name="Salzberg S.L."/>
            <person name="Devos K.M."/>
            <person name="Dvorak J."/>
        </authorList>
    </citation>
    <scope>NUCLEOTIDE SEQUENCE [LARGE SCALE GENOMIC DNA]</scope>
    <source>
        <strain evidence="1">cv. AL8/78</strain>
    </source>
</reference>
<proteinExistence type="predicted"/>
<reference evidence="1" key="4">
    <citation type="submission" date="2019-03" db="UniProtKB">
        <authorList>
            <consortium name="EnsemblPlants"/>
        </authorList>
    </citation>
    <scope>IDENTIFICATION</scope>
</reference>
<dbReference type="Proteomes" id="UP000015105">
    <property type="component" value="Chromosome 5D"/>
</dbReference>
<reference evidence="1" key="5">
    <citation type="journal article" date="2021" name="G3 (Bethesda)">
        <title>Aegilops tauschii genome assembly Aet v5.0 features greater sequence contiguity and improved annotation.</title>
        <authorList>
            <person name="Wang L."/>
            <person name="Zhu T."/>
            <person name="Rodriguez J.C."/>
            <person name="Deal K.R."/>
            <person name="Dubcovsky J."/>
            <person name="McGuire P.E."/>
            <person name="Lux T."/>
            <person name="Spannagl M."/>
            <person name="Mayer K.F.X."/>
            <person name="Baldrich P."/>
            <person name="Meyers B.C."/>
            <person name="Huo N."/>
            <person name="Gu Y.Q."/>
            <person name="Zhou H."/>
            <person name="Devos K.M."/>
            <person name="Bennetzen J.L."/>
            <person name="Unver T."/>
            <person name="Budak H."/>
            <person name="Gulick P.J."/>
            <person name="Galiba G."/>
            <person name="Kalapos B."/>
            <person name="Nelson D.R."/>
            <person name="Li P."/>
            <person name="You F.M."/>
            <person name="Luo M.C."/>
            <person name="Dvorak J."/>
        </authorList>
    </citation>
    <scope>NUCLEOTIDE SEQUENCE [LARGE SCALE GENOMIC DNA]</scope>
    <source>
        <strain evidence="1">cv. AL8/78</strain>
    </source>
</reference>
<keyword evidence="2" id="KW-1185">Reference proteome</keyword>
<sequence>TTWSNLAHEMTAEFRSLCAEEGISATGVREATRYEEQSQARGGTVGRTYLKLIWTEFTFGI</sequence>
<dbReference type="EnsemblPlants" id="AET5Gv20282500.23">
    <property type="protein sequence ID" value="AET5Gv20282500.23"/>
    <property type="gene ID" value="AET5Gv20282500"/>
</dbReference>
<dbReference type="Gramene" id="AET5Gv20282500.23">
    <property type="protein sequence ID" value="AET5Gv20282500.23"/>
    <property type="gene ID" value="AET5Gv20282500"/>
</dbReference>
<protein>
    <submittedName>
        <fullName evidence="1">Uncharacterized protein</fullName>
    </submittedName>
</protein>
<dbReference type="AlphaFoldDB" id="A0A453K4E2"/>
<evidence type="ECO:0000313" key="1">
    <source>
        <dbReference type="EnsemblPlants" id="AET5Gv20282500.23"/>
    </source>
</evidence>
<organism evidence="1 2">
    <name type="scientific">Aegilops tauschii subsp. strangulata</name>
    <name type="common">Goatgrass</name>
    <dbReference type="NCBI Taxonomy" id="200361"/>
    <lineage>
        <taxon>Eukaryota</taxon>
        <taxon>Viridiplantae</taxon>
        <taxon>Streptophyta</taxon>
        <taxon>Embryophyta</taxon>
        <taxon>Tracheophyta</taxon>
        <taxon>Spermatophyta</taxon>
        <taxon>Magnoliopsida</taxon>
        <taxon>Liliopsida</taxon>
        <taxon>Poales</taxon>
        <taxon>Poaceae</taxon>
        <taxon>BOP clade</taxon>
        <taxon>Pooideae</taxon>
        <taxon>Triticodae</taxon>
        <taxon>Triticeae</taxon>
        <taxon>Triticinae</taxon>
        <taxon>Aegilops</taxon>
    </lineage>
</organism>
<reference evidence="2" key="1">
    <citation type="journal article" date="2014" name="Science">
        <title>Ancient hybridizations among the ancestral genomes of bread wheat.</title>
        <authorList>
            <consortium name="International Wheat Genome Sequencing Consortium,"/>
            <person name="Marcussen T."/>
            <person name="Sandve S.R."/>
            <person name="Heier L."/>
            <person name="Spannagl M."/>
            <person name="Pfeifer M."/>
            <person name="Jakobsen K.S."/>
            <person name="Wulff B.B."/>
            <person name="Steuernagel B."/>
            <person name="Mayer K.F."/>
            <person name="Olsen O.A."/>
        </authorList>
    </citation>
    <scope>NUCLEOTIDE SEQUENCE [LARGE SCALE GENOMIC DNA]</scope>
    <source>
        <strain evidence="2">cv. AL8/78</strain>
    </source>
</reference>
<reference evidence="2" key="2">
    <citation type="journal article" date="2017" name="Nat. Plants">
        <title>The Aegilops tauschii genome reveals multiple impacts of transposons.</title>
        <authorList>
            <person name="Zhao G."/>
            <person name="Zou C."/>
            <person name="Li K."/>
            <person name="Wang K."/>
            <person name="Li T."/>
            <person name="Gao L."/>
            <person name="Zhang X."/>
            <person name="Wang H."/>
            <person name="Yang Z."/>
            <person name="Liu X."/>
            <person name="Jiang W."/>
            <person name="Mao L."/>
            <person name="Kong X."/>
            <person name="Jiao Y."/>
            <person name="Jia J."/>
        </authorList>
    </citation>
    <scope>NUCLEOTIDE SEQUENCE [LARGE SCALE GENOMIC DNA]</scope>
    <source>
        <strain evidence="2">cv. AL8/78</strain>
    </source>
</reference>
<accession>A0A453K4E2</accession>
<name>A0A453K4E2_AEGTS</name>
<evidence type="ECO:0000313" key="2">
    <source>
        <dbReference type="Proteomes" id="UP000015105"/>
    </source>
</evidence>